<dbReference type="InterPro" id="IPR017970">
    <property type="entry name" value="Homeobox_CS"/>
</dbReference>
<dbReference type="SUPFAM" id="SSF46689">
    <property type="entry name" value="Homeodomain-like"/>
    <property type="match status" value="1"/>
</dbReference>
<reference evidence="10" key="1">
    <citation type="submission" date="2017-02" db="UniProtKB">
        <authorList>
            <consortium name="WormBaseParasite"/>
        </authorList>
    </citation>
    <scope>IDENTIFICATION</scope>
</reference>
<dbReference type="GO" id="GO:0000978">
    <property type="term" value="F:RNA polymerase II cis-regulatory region sequence-specific DNA binding"/>
    <property type="evidence" value="ECO:0007669"/>
    <property type="project" value="TreeGrafter"/>
</dbReference>
<sequence>MAGSSELRNNGHIEKCYSKHKDKISDISTTRGYGRTSVVLRAWLADHRDHPYPTRAQKTALALATNLSLSQVSTWFANARRRLKKETEIR</sequence>
<feature type="DNA-binding region" description="Homeobox" evidence="6">
    <location>
        <begin position="42"/>
        <end position="87"/>
    </location>
</feature>
<keyword evidence="5 6" id="KW-0539">Nucleus</keyword>
<dbReference type="PROSITE" id="PS50071">
    <property type="entry name" value="HOMEOBOX_2"/>
    <property type="match status" value="1"/>
</dbReference>
<dbReference type="PANTHER" id="PTHR11211">
    <property type="entry name" value="IROQUOIS-CLASS HOMEODOMAIN PROTEIN IRX"/>
    <property type="match status" value="1"/>
</dbReference>
<dbReference type="CDD" id="cd00086">
    <property type="entry name" value="homeodomain"/>
    <property type="match status" value="1"/>
</dbReference>
<feature type="domain" description="Homeobox" evidence="7">
    <location>
        <begin position="40"/>
        <end position="86"/>
    </location>
</feature>
<dbReference type="GO" id="GO:0048468">
    <property type="term" value="P:cell development"/>
    <property type="evidence" value="ECO:0007669"/>
    <property type="project" value="TreeGrafter"/>
</dbReference>
<dbReference type="AlphaFoldDB" id="A0A0R3TVF2"/>
<evidence type="ECO:0000313" key="8">
    <source>
        <dbReference type="EMBL" id="VDO11354.1"/>
    </source>
</evidence>
<evidence type="ECO:0000313" key="10">
    <source>
        <dbReference type="WBParaSite" id="HNAJ_0001179801-mRNA-1"/>
    </source>
</evidence>
<evidence type="ECO:0000259" key="7">
    <source>
        <dbReference type="PROSITE" id="PS50071"/>
    </source>
</evidence>
<evidence type="ECO:0000256" key="5">
    <source>
        <dbReference type="ARBA" id="ARBA00023242"/>
    </source>
</evidence>
<dbReference type="Pfam" id="PF05920">
    <property type="entry name" value="Homeobox_KN"/>
    <property type="match status" value="1"/>
</dbReference>
<organism evidence="10">
    <name type="scientific">Rodentolepis nana</name>
    <name type="common">Dwarf tapeworm</name>
    <name type="synonym">Hymenolepis nana</name>
    <dbReference type="NCBI Taxonomy" id="102285"/>
    <lineage>
        <taxon>Eukaryota</taxon>
        <taxon>Metazoa</taxon>
        <taxon>Spiralia</taxon>
        <taxon>Lophotrochozoa</taxon>
        <taxon>Platyhelminthes</taxon>
        <taxon>Cestoda</taxon>
        <taxon>Eucestoda</taxon>
        <taxon>Cyclophyllidea</taxon>
        <taxon>Hymenolepididae</taxon>
        <taxon>Rodentolepis</taxon>
    </lineage>
</organism>
<dbReference type="PANTHER" id="PTHR11211:SF3">
    <property type="entry name" value="HOMEOBOX PROTEIN MOHAWK"/>
    <property type="match status" value="1"/>
</dbReference>
<evidence type="ECO:0000256" key="1">
    <source>
        <dbReference type="ARBA" id="ARBA00004123"/>
    </source>
</evidence>
<reference evidence="8 9" key="2">
    <citation type="submission" date="2018-11" db="EMBL/GenBank/DDBJ databases">
        <authorList>
            <consortium name="Pathogen Informatics"/>
        </authorList>
    </citation>
    <scope>NUCLEOTIDE SEQUENCE [LARGE SCALE GENOMIC DNA]</scope>
</reference>
<dbReference type="SMART" id="SM00389">
    <property type="entry name" value="HOX"/>
    <property type="match status" value="1"/>
</dbReference>
<comment type="subcellular location">
    <subcellularLocation>
        <location evidence="1 6">Nucleus</location>
    </subcellularLocation>
</comment>
<evidence type="ECO:0000256" key="2">
    <source>
        <dbReference type="ARBA" id="ARBA00008446"/>
    </source>
</evidence>
<dbReference type="WBParaSite" id="HNAJ_0001179801-mRNA-1">
    <property type="protein sequence ID" value="HNAJ_0001179801-mRNA-1"/>
    <property type="gene ID" value="HNAJ_0001179801"/>
</dbReference>
<keyword evidence="9" id="KW-1185">Reference proteome</keyword>
<dbReference type="GO" id="GO:0000981">
    <property type="term" value="F:DNA-binding transcription factor activity, RNA polymerase II-specific"/>
    <property type="evidence" value="ECO:0007669"/>
    <property type="project" value="InterPro"/>
</dbReference>
<name>A0A0R3TVF2_RODNA</name>
<dbReference type="OrthoDB" id="5399138at2759"/>
<protein>
    <submittedName>
        <fullName evidence="10">Homeobox domain-containing protein</fullName>
    </submittedName>
</protein>
<keyword evidence="4 6" id="KW-0371">Homeobox</keyword>
<dbReference type="InterPro" id="IPR009057">
    <property type="entry name" value="Homeodomain-like_sf"/>
</dbReference>
<dbReference type="Gene3D" id="1.10.10.60">
    <property type="entry name" value="Homeodomain-like"/>
    <property type="match status" value="1"/>
</dbReference>
<accession>A0A0R3TVF2</accession>
<evidence type="ECO:0000313" key="9">
    <source>
        <dbReference type="Proteomes" id="UP000278807"/>
    </source>
</evidence>
<dbReference type="EMBL" id="UZAE01013796">
    <property type="protein sequence ID" value="VDO11354.1"/>
    <property type="molecule type" value="Genomic_DNA"/>
</dbReference>
<gene>
    <name evidence="8" type="ORF">HNAJ_LOCUS11787</name>
</gene>
<dbReference type="InterPro" id="IPR001356">
    <property type="entry name" value="HD"/>
</dbReference>
<comment type="similarity">
    <text evidence="2">Belongs to the TALE/IRO homeobox family.</text>
</comment>
<evidence type="ECO:0000256" key="4">
    <source>
        <dbReference type="ARBA" id="ARBA00023155"/>
    </source>
</evidence>
<evidence type="ECO:0000256" key="6">
    <source>
        <dbReference type="PROSITE-ProRule" id="PRU00108"/>
    </source>
</evidence>
<evidence type="ECO:0000256" key="3">
    <source>
        <dbReference type="ARBA" id="ARBA00023125"/>
    </source>
</evidence>
<proteinExistence type="inferred from homology"/>
<dbReference type="Proteomes" id="UP000278807">
    <property type="component" value="Unassembled WGS sequence"/>
</dbReference>
<keyword evidence="3 6" id="KW-0238">DNA-binding</keyword>
<dbReference type="PROSITE" id="PS00027">
    <property type="entry name" value="HOMEOBOX_1"/>
    <property type="match status" value="1"/>
</dbReference>
<dbReference type="InterPro" id="IPR008422">
    <property type="entry name" value="KN_HD"/>
</dbReference>
<dbReference type="STRING" id="102285.A0A0R3TVF2"/>
<dbReference type="GO" id="GO:0005634">
    <property type="term" value="C:nucleus"/>
    <property type="evidence" value="ECO:0007669"/>
    <property type="project" value="UniProtKB-SubCell"/>
</dbReference>